<dbReference type="AlphaFoldDB" id="A0A8I5R256"/>
<keyword evidence="5" id="KW-0378">Hydrolase</keyword>
<evidence type="ECO:0000256" key="4">
    <source>
        <dbReference type="ARBA" id="ARBA00022723"/>
    </source>
</evidence>
<feature type="region of interest" description="Disordered" evidence="9">
    <location>
        <begin position="193"/>
        <end position="240"/>
    </location>
</feature>
<dbReference type="Proteomes" id="UP000028761">
    <property type="component" value="Chromosome 16"/>
</dbReference>
<evidence type="ECO:0000256" key="5">
    <source>
        <dbReference type="ARBA" id="ARBA00022801"/>
    </source>
</evidence>
<dbReference type="InterPro" id="IPR016193">
    <property type="entry name" value="Cytidine_deaminase-like"/>
</dbReference>
<dbReference type="GO" id="GO:0005634">
    <property type="term" value="C:nucleus"/>
    <property type="evidence" value="ECO:0007669"/>
    <property type="project" value="TreeGrafter"/>
</dbReference>
<evidence type="ECO:0000313" key="11">
    <source>
        <dbReference type="Ensembl" id="ENSPANP00000058262.1"/>
    </source>
</evidence>
<dbReference type="GO" id="GO:0004126">
    <property type="term" value="F:cytidine deaminase activity"/>
    <property type="evidence" value="ECO:0007669"/>
    <property type="project" value="TreeGrafter"/>
</dbReference>
<dbReference type="GO" id="GO:0003723">
    <property type="term" value="F:RNA binding"/>
    <property type="evidence" value="ECO:0007669"/>
    <property type="project" value="TreeGrafter"/>
</dbReference>
<dbReference type="CDD" id="cd01283">
    <property type="entry name" value="cytidine_deaminase"/>
    <property type="match status" value="1"/>
</dbReference>
<evidence type="ECO:0000256" key="1">
    <source>
        <dbReference type="ARBA" id="ARBA00001947"/>
    </source>
</evidence>
<dbReference type="GO" id="GO:0045087">
    <property type="term" value="P:innate immune response"/>
    <property type="evidence" value="ECO:0007669"/>
    <property type="project" value="UniProtKB-KW"/>
</dbReference>
<protein>
    <submittedName>
        <fullName evidence="11">Apolipoprotein B mRNA editing enzyme catalytic subunit 3G</fullName>
    </submittedName>
</protein>
<dbReference type="GO" id="GO:0045869">
    <property type="term" value="P:negative regulation of single stranded viral RNA replication via double stranded DNA intermediate"/>
    <property type="evidence" value="ECO:0007669"/>
    <property type="project" value="TreeGrafter"/>
</dbReference>
<dbReference type="GO" id="GO:0051607">
    <property type="term" value="P:defense response to virus"/>
    <property type="evidence" value="ECO:0007669"/>
    <property type="project" value="UniProtKB-KW"/>
</dbReference>
<evidence type="ECO:0000256" key="2">
    <source>
        <dbReference type="ARBA" id="ARBA00006576"/>
    </source>
</evidence>
<dbReference type="GO" id="GO:0070383">
    <property type="term" value="P:DNA cytosine deamination"/>
    <property type="evidence" value="ECO:0007669"/>
    <property type="project" value="TreeGrafter"/>
</dbReference>
<dbReference type="InterPro" id="IPR002125">
    <property type="entry name" value="CMP_dCMP_dom"/>
</dbReference>
<dbReference type="Gene3D" id="3.40.140.10">
    <property type="entry name" value="Cytidine Deaminase, domain 2"/>
    <property type="match status" value="1"/>
</dbReference>
<dbReference type="PROSITE" id="PS51747">
    <property type="entry name" value="CYT_DCMP_DEAMINASES_2"/>
    <property type="match status" value="1"/>
</dbReference>
<evidence type="ECO:0000256" key="7">
    <source>
        <dbReference type="ARBA" id="ARBA00022859"/>
    </source>
</evidence>
<feature type="compositionally biased region" description="Basic and acidic residues" evidence="9">
    <location>
        <begin position="193"/>
        <end position="206"/>
    </location>
</feature>
<keyword evidence="4" id="KW-0479">Metal-binding</keyword>
<dbReference type="Ensembl" id="ENSPANT00000082061.1">
    <property type="protein sequence ID" value="ENSPANP00000058262.1"/>
    <property type="gene ID" value="ENSPANG00000006941.3"/>
</dbReference>
<accession>A0A8I5R256</accession>
<reference evidence="11" key="3">
    <citation type="submission" date="2025-09" db="UniProtKB">
        <authorList>
            <consortium name="Ensembl"/>
        </authorList>
    </citation>
    <scope>IDENTIFICATION</scope>
</reference>
<reference evidence="11 12" key="1">
    <citation type="submission" date="2012-03" db="EMBL/GenBank/DDBJ databases">
        <title>Whole Genome Assembly of Papio anubis.</title>
        <authorList>
            <person name="Liu Y.L."/>
            <person name="Abraham K.A."/>
            <person name="Akbar H.A."/>
            <person name="Ali S.A."/>
            <person name="Anosike U.A."/>
            <person name="Aqrawi P.A."/>
            <person name="Arias F.A."/>
            <person name="Attaway T.A."/>
            <person name="Awwad R.A."/>
            <person name="Babu C.B."/>
            <person name="Bandaranaike D.B."/>
            <person name="Battles P.B."/>
            <person name="Bell A.B."/>
            <person name="Beltran B.B."/>
            <person name="Berhane-Mersha D.B."/>
            <person name="Bess C.B."/>
            <person name="Bickham C.B."/>
            <person name="Bolden T.B."/>
            <person name="Carter K.C."/>
            <person name="Chau D.C."/>
            <person name="Chavez A.C."/>
            <person name="Clerc-Blankenburg K.C."/>
            <person name="Coyle M.C."/>
            <person name="Dao M.D."/>
            <person name="Davila M.L.D."/>
            <person name="Davy-Carroll L.D."/>
            <person name="Denson S.D."/>
            <person name="Dinh H.D."/>
            <person name="Fernandez S.F."/>
            <person name="Fernando P.F."/>
            <person name="Forbes L.F."/>
            <person name="Francis C.F."/>
            <person name="Francisco L.F."/>
            <person name="Fu Q.F."/>
            <person name="Garcia-Iii R.G."/>
            <person name="Garrett T.G."/>
            <person name="Gross S.G."/>
            <person name="Gubbala S.G."/>
            <person name="Hirani K.H."/>
            <person name="Hogues M.H."/>
            <person name="Hollins B.H."/>
            <person name="Jackson L.J."/>
            <person name="Javaid M.J."/>
            <person name="Jhangiani S.J."/>
            <person name="Johnson A.J."/>
            <person name="Johnson B.J."/>
            <person name="Jones J.J."/>
            <person name="Joshi V.J."/>
            <person name="Kalu J.K."/>
            <person name="Khan N.K."/>
            <person name="Korchina V.K."/>
            <person name="Kovar C.K."/>
            <person name="Lago L.L."/>
            <person name="Lara F.L."/>
            <person name="Le T.-K.L."/>
            <person name="Lee S.L."/>
            <person name="Legall-Iii F.L."/>
            <person name="Lemon S.L."/>
            <person name="Liu J.L."/>
            <person name="Liu Y.-S.L."/>
            <person name="Liyanage D.L."/>
            <person name="Lopez J.L."/>
            <person name="Lorensuhewa L.L."/>
            <person name="Mata R.M."/>
            <person name="Mathew T.M."/>
            <person name="Mercado C.M."/>
            <person name="Mercado I.M."/>
            <person name="Morales K.M."/>
            <person name="Morgan M.M."/>
            <person name="Munidasa M.M."/>
            <person name="Ngo D.N."/>
            <person name="Nguyen L.N."/>
            <person name="Nguyen T.N."/>
            <person name="Nguyen N.N."/>
            <person name="Obregon M.O."/>
            <person name="Okwuonu G.O."/>
            <person name="Ongeri F.O."/>
            <person name="Onwere C.O."/>
            <person name="Osifeso I.O."/>
            <person name="Parra A.P."/>
            <person name="Patil S.P."/>
            <person name="Perez A.P."/>
            <person name="Perez Y.P."/>
            <person name="Pham C.P."/>
            <person name="Pu L.-L.P."/>
            <person name="Puazo M.P."/>
            <person name="Quiroz J.Q."/>
            <person name="Rouhana J.R."/>
            <person name="Ruiz M.R."/>
            <person name="Ruiz S.-J.R."/>
            <person name="Saada N.S."/>
            <person name="Santibanez J.S."/>
            <person name="Scheel M.S."/>
            <person name="Schneider B.S."/>
            <person name="Simmons D.S."/>
            <person name="Sisson I.S."/>
            <person name="Tang L.-Y.T."/>
            <person name="Thornton R.T."/>
            <person name="Tisius J.T."/>
            <person name="Toledanes G.T."/>
            <person name="Trejos Z.T."/>
            <person name="Usmani K.U."/>
            <person name="Varghese R.V."/>
            <person name="Vattathil S.V."/>
            <person name="Vee V.V."/>
            <person name="Walker D.W."/>
            <person name="Weissenberger G.W."/>
            <person name="White C.W."/>
            <person name="Williams A.W."/>
            <person name="Woodworth J.W."/>
            <person name="Wright R.W."/>
            <person name="Zhu Y.Z."/>
            <person name="Han Y.H."/>
            <person name="Newsham I.N."/>
            <person name="Nazareth L.N."/>
            <person name="Worley K.W."/>
            <person name="Muzny D.M."/>
            <person name="Rogers J.R."/>
            <person name="Gibbs R.G."/>
        </authorList>
    </citation>
    <scope>NUCLEOTIDE SEQUENCE [LARGE SCALE GENOMIC DNA]</scope>
</reference>
<dbReference type="PANTHER" id="PTHR13857:SF39">
    <property type="entry name" value="DNA DC-DU-EDITING ENZYME APOBEC-3A-RELATED"/>
    <property type="match status" value="1"/>
</dbReference>
<organism evidence="11 12">
    <name type="scientific">Papio anubis</name>
    <name type="common">Olive baboon</name>
    <dbReference type="NCBI Taxonomy" id="9555"/>
    <lineage>
        <taxon>Eukaryota</taxon>
        <taxon>Metazoa</taxon>
        <taxon>Chordata</taxon>
        <taxon>Craniata</taxon>
        <taxon>Vertebrata</taxon>
        <taxon>Euteleostomi</taxon>
        <taxon>Mammalia</taxon>
        <taxon>Eutheria</taxon>
        <taxon>Euarchontoglires</taxon>
        <taxon>Primates</taxon>
        <taxon>Haplorrhini</taxon>
        <taxon>Catarrhini</taxon>
        <taxon>Cercopithecidae</taxon>
        <taxon>Cercopithecinae</taxon>
        <taxon>Papio</taxon>
    </lineage>
</organism>
<gene>
    <name evidence="11" type="primary">APOBEC3G</name>
</gene>
<evidence type="ECO:0000259" key="10">
    <source>
        <dbReference type="PROSITE" id="PS51747"/>
    </source>
</evidence>
<evidence type="ECO:0000256" key="3">
    <source>
        <dbReference type="ARBA" id="ARBA00022588"/>
    </source>
</evidence>
<evidence type="ECO:0000313" key="12">
    <source>
        <dbReference type="Proteomes" id="UP000028761"/>
    </source>
</evidence>
<dbReference type="GO" id="GO:0008270">
    <property type="term" value="F:zinc ion binding"/>
    <property type="evidence" value="ECO:0007669"/>
    <property type="project" value="InterPro"/>
</dbReference>
<dbReference type="InterPro" id="IPR016192">
    <property type="entry name" value="APOBEC/CMP_deaminase_Zn-bd"/>
</dbReference>
<dbReference type="InterPro" id="IPR050610">
    <property type="entry name" value="APOBEC_Cyt_Deaminase"/>
</dbReference>
<dbReference type="SUPFAM" id="SSF53927">
    <property type="entry name" value="Cytidine deaminase-like"/>
    <property type="match status" value="1"/>
</dbReference>
<feature type="compositionally biased region" description="Basic and acidic residues" evidence="9">
    <location>
        <begin position="17"/>
        <end position="26"/>
    </location>
</feature>
<comment type="similarity">
    <text evidence="2">Belongs to the cytidine and deoxycytidylate deaminase family.</text>
</comment>
<keyword evidence="6" id="KW-0862">Zinc</keyword>
<feature type="region of interest" description="Disordered" evidence="9">
    <location>
        <begin position="1"/>
        <end position="30"/>
    </location>
</feature>
<keyword evidence="7" id="KW-0391">Immunity</keyword>
<reference evidence="11" key="2">
    <citation type="submission" date="2025-08" db="UniProtKB">
        <authorList>
            <consortium name="Ensembl"/>
        </authorList>
    </citation>
    <scope>IDENTIFICATION</scope>
</reference>
<proteinExistence type="inferred from homology"/>
<sequence>MWGAGERRVGCKGGSVGREEEAEQSRRALPPLGFPPAVRRHLMDPDTFTFNFNNDLSVRGRHQTYLCYEVERLDNGTWVPMDERRGFLHNKAKNVLRGDYGCHAELCFLGEVPSWQLDPAQTYRVTWFISWSPCLRRGCAEQVRAFLQENTHVRLHIFAARIYDFDFLYQEALRTLRDAGAQVSIMTYEESGKLKDGPQSLRKAETWVEPQNKRSSSKKCKQAVHHHLQPLTDTSEARHS</sequence>
<feature type="compositionally biased region" description="Basic residues" evidence="9">
    <location>
        <begin position="215"/>
        <end position="228"/>
    </location>
</feature>
<evidence type="ECO:0000256" key="8">
    <source>
        <dbReference type="ARBA" id="ARBA00023118"/>
    </source>
</evidence>
<dbReference type="Pfam" id="PF18782">
    <property type="entry name" value="NAD2"/>
    <property type="match status" value="1"/>
</dbReference>
<dbReference type="PROSITE" id="PS00903">
    <property type="entry name" value="CYT_DCMP_DEAMINASES_1"/>
    <property type="match status" value="1"/>
</dbReference>
<keyword evidence="12" id="KW-1185">Reference proteome</keyword>
<dbReference type="GeneTree" id="ENSGT00940000161999"/>
<comment type="cofactor">
    <cofactor evidence="1">
        <name>Zn(2+)</name>
        <dbReference type="ChEBI" id="CHEBI:29105"/>
    </cofactor>
</comment>
<feature type="domain" description="CMP/dCMP-type deaminase" evidence="10">
    <location>
        <begin position="60"/>
        <end position="176"/>
    </location>
</feature>
<evidence type="ECO:0000256" key="9">
    <source>
        <dbReference type="SAM" id="MobiDB-lite"/>
    </source>
</evidence>
<dbReference type="GO" id="GO:0000932">
    <property type="term" value="C:P-body"/>
    <property type="evidence" value="ECO:0007669"/>
    <property type="project" value="TreeGrafter"/>
</dbReference>
<keyword evidence="3" id="KW-0399">Innate immunity</keyword>
<keyword evidence="8" id="KW-0051">Antiviral defense</keyword>
<dbReference type="PANTHER" id="PTHR13857">
    <property type="entry name" value="MRNA EDITING ENZYME"/>
    <property type="match status" value="1"/>
</dbReference>
<evidence type="ECO:0000256" key="6">
    <source>
        <dbReference type="ARBA" id="ARBA00022833"/>
    </source>
</evidence>
<dbReference type="GO" id="GO:0016554">
    <property type="term" value="P:cytidine to uridine editing"/>
    <property type="evidence" value="ECO:0007669"/>
    <property type="project" value="TreeGrafter"/>
</dbReference>
<name>A0A8I5R256_PAPAN</name>